<dbReference type="GO" id="GO:0008168">
    <property type="term" value="F:methyltransferase activity"/>
    <property type="evidence" value="ECO:0007669"/>
    <property type="project" value="UniProtKB-KW"/>
</dbReference>
<organism evidence="4 5">
    <name type="scientific">Saxophila tyrrhenica</name>
    <dbReference type="NCBI Taxonomy" id="1690608"/>
    <lineage>
        <taxon>Eukaryota</taxon>
        <taxon>Fungi</taxon>
        <taxon>Dikarya</taxon>
        <taxon>Ascomycota</taxon>
        <taxon>Pezizomycotina</taxon>
        <taxon>Dothideomycetes</taxon>
        <taxon>Dothideomycetidae</taxon>
        <taxon>Mycosphaerellales</taxon>
        <taxon>Extremaceae</taxon>
        <taxon>Saxophila</taxon>
    </lineage>
</organism>
<evidence type="ECO:0000313" key="5">
    <source>
        <dbReference type="Proteomes" id="UP001337655"/>
    </source>
</evidence>
<dbReference type="Gene3D" id="3.40.50.150">
    <property type="entry name" value="Vaccinia Virus protein VP39"/>
    <property type="match status" value="1"/>
</dbReference>
<evidence type="ECO:0000256" key="1">
    <source>
        <dbReference type="ARBA" id="ARBA00008361"/>
    </source>
</evidence>
<proteinExistence type="inferred from homology"/>
<keyword evidence="2" id="KW-0489">Methyltransferase</keyword>
<keyword evidence="3" id="KW-0808">Transferase</keyword>
<reference evidence="4 5" key="1">
    <citation type="submission" date="2023-08" db="EMBL/GenBank/DDBJ databases">
        <title>Black Yeasts Isolated from many extreme environments.</title>
        <authorList>
            <person name="Coleine C."/>
            <person name="Stajich J.E."/>
            <person name="Selbmann L."/>
        </authorList>
    </citation>
    <scope>NUCLEOTIDE SEQUENCE [LARGE SCALE GENOMIC DNA]</scope>
    <source>
        <strain evidence="4 5">CCFEE 5935</strain>
    </source>
</reference>
<dbReference type="InterPro" id="IPR029063">
    <property type="entry name" value="SAM-dependent_MTases_sf"/>
</dbReference>
<comment type="caution">
    <text evidence="4">The sequence shown here is derived from an EMBL/GenBank/DDBJ whole genome shotgun (WGS) entry which is preliminary data.</text>
</comment>
<evidence type="ECO:0000313" key="4">
    <source>
        <dbReference type="EMBL" id="KAK5167824.1"/>
    </source>
</evidence>
<dbReference type="RefSeq" id="XP_064657530.1">
    <property type="nucleotide sequence ID" value="XM_064804760.1"/>
</dbReference>
<dbReference type="EMBL" id="JAVRRT010000011">
    <property type="protein sequence ID" value="KAK5167824.1"/>
    <property type="molecule type" value="Genomic_DNA"/>
</dbReference>
<dbReference type="GeneID" id="89928859"/>
<dbReference type="PANTHER" id="PTHR12176">
    <property type="entry name" value="SAM-DEPENDENT METHYLTRANSFERASE SUPERFAMILY PROTEIN"/>
    <property type="match status" value="1"/>
</dbReference>
<evidence type="ECO:0000256" key="2">
    <source>
        <dbReference type="ARBA" id="ARBA00022603"/>
    </source>
</evidence>
<sequence>MPDFASSEYWEARFEKNKSTFDWLVPAKVLSNLVRDAVDETRLLDAEVLHAGCGTAESSAIRELVNDPGQIHNVDYSQAAIDAAYAREQELLKEKDSGFTDDLLEAPTETADKRDSVRQIPLQPPPTMRWSCFDLRSLDHILYLLQEQRERGRLFDVVIDKSTSDSIACGTAVPIRLPYVLSIDGWTRGILHSGYAQAAEVHPLHVLAVHMAALTKPRTGKWIVVSYSEDRFPFFPPYPKSVSHGFLPDDVLKAGFPHPKHLWRLETKEKIDVYRDESLAERKKRLASGVVHRPEVPNWLTEALVSD</sequence>
<dbReference type="InterPro" id="IPR051419">
    <property type="entry name" value="Lys/N-term_MeTrsfase_sf"/>
</dbReference>
<dbReference type="SUPFAM" id="SSF53335">
    <property type="entry name" value="S-adenosyl-L-methionine-dependent methyltransferases"/>
    <property type="match status" value="1"/>
</dbReference>
<comment type="similarity">
    <text evidence="1">Belongs to the methyltransferase superfamily.</text>
</comment>
<evidence type="ECO:0000256" key="3">
    <source>
        <dbReference type="ARBA" id="ARBA00022679"/>
    </source>
</evidence>
<dbReference type="GO" id="GO:0032259">
    <property type="term" value="P:methylation"/>
    <property type="evidence" value="ECO:0007669"/>
    <property type="project" value="UniProtKB-KW"/>
</dbReference>
<dbReference type="PANTHER" id="PTHR12176:SF84">
    <property type="entry name" value="METHYLTRANSFERASE DOMAIN-CONTAINING PROTEIN"/>
    <property type="match status" value="1"/>
</dbReference>
<name>A0AAV9P7X1_9PEZI</name>
<dbReference type="Proteomes" id="UP001337655">
    <property type="component" value="Unassembled WGS sequence"/>
</dbReference>
<gene>
    <name evidence="4" type="ORF">LTR77_007523</name>
</gene>
<accession>A0AAV9P7X1</accession>
<dbReference type="AlphaFoldDB" id="A0AAV9P7X1"/>
<protein>
    <submittedName>
        <fullName evidence="4">Uncharacterized protein</fullName>
    </submittedName>
</protein>
<keyword evidence="5" id="KW-1185">Reference proteome</keyword>